<dbReference type="RefSeq" id="WP_341408065.1">
    <property type="nucleotide sequence ID" value="NZ_JBBUKT010000018.1"/>
</dbReference>
<evidence type="ECO:0000256" key="1">
    <source>
        <dbReference type="SAM" id="Phobius"/>
    </source>
</evidence>
<sequence length="48" mass="5172">MSDCWKLIAIGMAVVIALVLFAPFLPGLLAIICALLFIITLVRLIFPG</sequence>
<gene>
    <name evidence="2" type="ORF">WKV53_27520</name>
</gene>
<keyword evidence="1" id="KW-1133">Transmembrane helix</keyword>
<name>A0ABU9B2N5_9BACT</name>
<dbReference type="EMBL" id="JBBUKT010000018">
    <property type="protein sequence ID" value="MEK7954297.1"/>
    <property type="molecule type" value="Genomic_DNA"/>
</dbReference>
<evidence type="ECO:0008006" key="4">
    <source>
        <dbReference type="Google" id="ProtNLM"/>
    </source>
</evidence>
<reference evidence="2 3" key="1">
    <citation type="submission" date="2024-04" db="EMBL/GenBank/DDBJ databases">
        <title>Luteolibacter sp. isolated from soil.</title>
        <authorList>
            <person name="An J."/>
        </authorList>
    </citation>
    <scope>NUCLEOTIDE SEQUENCE [LARGE SCALE GENOMIC DNA]</scope>
    <source>
        <strain evidence="2 3">Y139</strain>
    </source>
</reference>
<comment type="caution">
    <text evidence="2">The sequence shown here is derived from an EMBL/GenBank/DDBJ whole genome shotgun (WGS) entry which is preliminary data.</text>
</comment>
<evidence type="ECO:0000313" key="2">
    <source>
        <dbReference type="EMBL" id="MEK7954297.1"/>
    </source>
</evidence>
<dbReference type="Proteomes" id="UP001371305">
    <property type="component" value="Unassembled WGS sequence"/>
</dbReference>
<organism evidence="2 3">
    <name type="scientific">Luteolibacter soli</name>
    <dbReference type="NCBI Taxonomy" id="3135280"/>
    <lineage>
        <taxon>Bacteria</taxon>
        <taxon>Pseudomonadati</taxon>
        <taxon>Verrucomicrobiota</taxon>
        <taxon>Verrucomicrobiia</taxon>
        <taxon>Verrucomicrobiales</taxon>
        <taxon>Verrucomicrobiaceae</taxon>
        <taxon>Luteolibacter</taxon>
    </lineage>
</organism>
<keyword evidence="3" id="KW-1185">Reference proteome</keyword>
<accession>A0ABU9B2N5</accession>
<protein>
    <recommendedName>
        <fullName evidence="4">AI-2E family transporter</fullName>
    </recommendedName>
</protein>
<keyword evidence="1" id="KW-0812">Transmembrane</keyword>
<keyword evidence="1" id="KW-0472">Membrane</keyword>
<feature type="transmembrane region" description="Helical" evidence="1">
    <location>
        <begin position="28"/>
        <end position="46"/>
    </location>
</feature>
<evidence type="ECO:0000313" key="3">
    <source>
        <dbReference type="Proteomes" id="UP001371305"/>
    </source>
</evidence>
<proteinExistence type="predicted"/>
<feature type="transmembrane region" description="Helical" evidence="1">
    <location>
        <begin position="7"/>
        <end position="22"/>
    </location>
</feature>